<proteinExistence type="predicted"/>
<feature type="chain" id="PRO_5018654914" description="Saposin B-type domain-containing protein" evidence="1">
    <location>
        <begin position="18"/>
        <end position="149"/>
    </location>
</feature>
<accession>A0A3R7M4F5</accession>
<dbReference type="Proteomes" id="UP000283509">
    <property type="component" value="Unassembled WGS sequence"/>
</dbReference>
<evidence type="ECO:0000313" key="2">
    <source>
        <dbReference type="EMBL" id="ROT72615.1"/>
    </source>
</evidence>
<reference evidence="2 3" key="2">
    <citation type="submission" date="2019-01" db="EMBL/GenBank/DDBJ databases">
        <title>The decoding of complex shrimp genome reveals the adaptation for benthos swimmer, frequently molting mechanism and breeding impact on genome.</title>
        <authorList>
            <person name="Sun Y."/>
            <person name="Gao Y."/>
            <person name="Yu Y."/>
        </authorList>
    </citation>
    <scope>NUCLEOTIDE SEQUENCE [LARGE SCALE GENOMIC DNA]</scope>
    <source>
        <tissue evidence="2">Muscle</tissue>
    </source>
</reference>
<feature type="signal peptide" evidence="1">
    <location>
        <begin position="1"/>
        <end position="17"/>
    </location>
</feature>
<comment type="caution">
    <text evidence="2">The sequence shown here is derived from an EMBL/GenBank/DDBJ whole genome shotgun (WGS) entry which is preliminary data.</text>
</comment>
<evidence type="ECO:0000256" key="1">
    <source>
        <dbReference type="SAM" id="SignalP"/>
    </source>
</evidence>
<dbReference type="OrthoDB" id="282973at2759"/>
<dbReference type="EMBL" id="QCYY01002126">
    <property type="protein sequence ID" value="ROT72615.1"/>
    <property type="molecule type" value="Genomic_DNA"/>
</dbReference>
<reference evidence="2 3" key="1">
    <citation type="submission" date="2018-04" db="EMBL/GenBank/DDBJ databases">
        <authorList>
            <person name="Zhang X."/>
            <person name="Yuan J."/>
            <person name="Li F."/>
            <person name="Xiang J."/>
        </authorList>
    </citation>
    <scope>NUCLEOTIDE SEQUENCE [LARGE SCALE GENOMIC DNA]</scope>
    <source>
        <tissue evidence="2">Muscle</tissue>
    </source>
</reference>
<gene>
    <name evidence="2" type="ORF">C7M84_008976</name>
</gene>
<name>A0A3R7M4F5_PENVA</name>
<keyword evidence="3" id="KW-1185">Reference proteome</keyword>
<keyword evidence="1" id="KW-0732">Signal</keyword>
<sequence length="149" mass="15624">MAKTASFVLLLFAYATALPQPPSLGGFPQDDLQREMSTALRTGDTGPLLKEVIRRLDLRHLLASERLPDAHRSSLLCSTCSVGVAQIIQEVENGAAPEAIAGQLTDLCVALGVATLNVCQHFFALAEVGPGGCGRGQALLPLGANLSLF</sequence>
<dbReference type="AlphaFoldDB" id="A0A3R7M4F5"/>
<organism evidence="2 3">
    <name type="scientific">Penaeus vannamei</name>
    <name type="common">Whiteleg shrimp</name>
    <name type="synonym">Litopenaeus vannamei</name>
    <dbReference type="NCBI Taxonomy" id="6689"/>
    <lineage>
        <taxon>Eukaryota</taxon>
        <taxon>Metazoa</taxon>
        <taxon>Ecdysozoa</taxon>
        <taxon>Arthropoda</taxon>
        <taxon>Crustacea</taxon>
        <taxon>Multicrustacea</taxon>
        <taxon>Malacostraca</taxon>
        <taxon>Eumalacostraca</taxon>
        <taxon>Eucarida</taxon>
        <taxon>Decapoda</taxon>
        <taxon>Dendrobranchiata</taxon>
        <taxon>Penaeoidea</taxon>
        <taxon>Penaeidae</taxon>
        <taxon>Penaeus</taxon>
    </lineage>
</organism>
<evidence type="ECO:0008006" key="4">
    <source>
        <dbReference type="Google" id="ProtNLM"/>
    </source>
</evidence>
<protein>
    <recommendedName>
        <fullName evidence="4">Saposin B-type domain-containing protein</fullName>
    </recommendedName>
</protein>
<evidence type="ECO:0000313" key="3">
    <source>
        <dbReference type="Proteomes" id="UP000283509"/>
    </source>
</evidence>